<dbReference type="AlphaFoldDB" id="A0LIQ1"/>
<proteinExistence type="predicted"/>
<dbReference type="Pfam" id="PF13432">
    <property type="entry name" value="TPR_16"/>
    <property type="match status" value="2"/>
</dbReference>
<keyword evidence="6" id="KW-1185">Reference proteome</keyword>
<feature type="repeat" description="TPR" evidence="3">
    <location>
        <begin position="376"/>
        <end position="409"/>
    </location>
</feature>
<dbReference type="InParanoid" id="A0LIQ1"/>
<evidence type="ECO:0000256" key="1">
    <source>
        <dbReference type="ARBA" id="ARBA00022737"/>
    </source>
</evidence>
<dbReference type="PROSITE" id="PS50293">
    <property type="entry name" value="TPR_REGION"/>
    <property type="match status" value="1"/>
</dbReference>
<sequence precursor="true">MKGLKWVVPILLAVCAGMAAAGSFLPVASGAQSDPQKAKVLEPISSSDLKPVPVPKLDNLEKAVREQLEEEQKKVDTAVATRSAGRQECAQAYVELGEMYHAYQLNDAAEACYRNALTLDPTRVEWNYNLAFLLQSVGRYPEAIELYGKVWRTQPDSYVLPIRVAECHKSLNQLKEAKDALEAAWRINPDGPAVLARMGEIALEEKRYEDAVKFLSSALDKQPAANLIHYQLAMAYRGLGDAGKAREHLAQRGIVGLQPPDPLKERLDKLVTGYRVHVLTGRRAYGAGRFEEAAEAFQRAVDANPDDVGARINLAAALAGLQKVREAMEQLQEAIRLSPQNSTAHFNLGLLRSHMGEYAESIKHFRIALEARPNDHQAHAALADALVREGKFGEAFDQYKAAVDLEPNLTAAWLQMSTMLTVADQHAEALAVLAEAHRRVPKNGPIKHAIARQLAASPELRLRDGRRALEMAMEVYGERANHEHARTVAMAHAETDQCGKAVEWQERALSLAKEESMPPEVMVTLNKNLDHFKTQRPCRVPGKQ</sequence>
<feature type="chain" id="PRO_5002627266" evidence="4">
    <location>
        <begin position="22"/>
        <end position="544"/>
    </location>
</feature>
<dbReference type="Gene3D" id="1.25.40.10">
    <property type="entry name" value="Tetratricopeptide repeat domain"/>
    <property type="match status" value="2"/>
</dbReference>
<organism evidence="5 6">
    <name type="scientific">Syntrophobacter fumaroxidans (strain DSM 10017 / MPOB)</name>
    <dbReference type="NCBI Taxonomy" id="335543"/>
    <lineage>
        <taxon>Bacteria</taxon>
        <taxon>Pseudomonadati</taxon>
        <taxon>Thermodesulfobacteriota</taxon>
        <taxon>Syntrophobacteria</taxon>
        <taxon>Syntrophobacterales</taxon>
        <taxon>Syntrophobacteraceae</taxon>
        <taxon>Syntrophobacter</taxon>
    </lineage>
</organism>
<evidence type="ECO:0000313" key="5">
    <source>
        <dbReference type="EMBL" id="ABK17303.1"/>
    </source>
</evidence>
<dbReference type="EMBL" id="CP000478">
    <property type="protein sequence ID" value="ABK17303.1"/>
    <property type="molecule type" value="Genomic_DNA"/>
</dbReference>
<dbReference type="InterPro" id="IPR011990">
    <property type="entry name" value="TPR-like_helical_dom_sf"/>
</dbReference>
<dbReference type="STRING" id="335543.Sfum_1616"/>
<keyword evidence="4" id="KW-0732">Signal</keyword>
<dbReference type="PANTHER" id="PTHR44227:SF3">
    <property type="entry name" value="PROTEIN O-MANNOSYL-TRANSFERASE TMTC4"/>
    <property type="match status" value="1"/>
</dbReference>
<dbReference type="Proteomes" id="UP000001784">
    <property type="component" value="Chromosome"/>
</dbReference>
<reference evidence="5 6" key="1">
    <citation type="submission" date="2006-10" db="EMBL/GenBank/DDBJ databases">
        <title>Complete sequence of Syntrophobacter fumaroxidans MPOB.</title>
        <authorList>
            <consortium name="US DOE Joint Genome Institute"/>
            <person name="Copeland A."/>
            <person name="Lucas S."/>
            <person name="Lapidus A."/>
            <person name="Barry K."/>
            <person name="Detter J.C."/>
            <person name="Glavina del Rio T."/>
            <person name="Hammon N."/>
            <person name="Israni S."/>
            <person name="Pitluck S."/>
            <person name="Goltsman E.G."/>
            <person name="Martinez M."/>
            <person name="Schmutz J."/>
            <person name="Larimer F."/>
            <person name="Land M."/>
            <person name="Hauser L."/>
            <person name="Kyrpides N."/>
            <person name="Kim E."/>
            <person name="Boone D.R."/>
            <person name="Brockman F."/>
            <person name="Culley D."/>
            <person name="Ferry J."/>
            <person name="Gunsalus R."/>
            <person name="McInerney M.J."/>
            <person name="Morrison M."/>
            <person name="Plugge C."/>
            <person name="Rohlin L."/>
            <person name="Scholten J."/>
            <person name="Sieber J."/>
            <person name="Stams A.J.M."/>
            <person name="Worm P."/>
            <person name="Henstra A.M."/>
            <person name="Richardson P."/>
        </authorList>
    </citation>
    <scope>NUCLEOTIDE SEQUENCE [LARGE SCALE GENOMIC DNA]</scope>
    <source>
        <strain evidence="6">DSM 10017 / MPOB</strain>
    </source>
</reference>
<feature type="repeat" description="TPR" evidence="3">
    <location>
        <begin position="192"/>
        <end position="225"/>
    </location>
</feature>
<keyword evidence="2 3" id="KW-0802">TPR repeat</keyword>
<feature type="signal peptide" evidence="4">
    <location>
        <begin position="1"/>
        <end position="21"/>
    </location>
</feature>
<evidence type="ECO:0000256" key="4">
    <source>
        <dbReference type="SAM" id="SignalP"/>
    </source>
</evidence>
<feature type="repeat" description="TPR" evidence="3">
    <location>
        <begin position="274"/>
        <end position="307"/>
    </location>
</feature>
<evidence type="ECO:0000256" key="2">
    <source>
        <dbReference type="ARBA" id="ARBA00022803"/>
    </source>
</evidence>
<dbReference type="PANTHER" id="PTHR44227">
    <property type="match status" value="1"/>
</dbReference>
<dbReference type="PROSITE" id="PS50005">
    <property type="entry name" value="TPR"/>
    <property type="match status" value="6"/>
</dbReference>
<dbReference type="SUPFAM" id="SSF48452">
    <property type="entry name" value="TPR-like"/>
    <property type="match status" value="2"/>
</dbReference>
<dbReference type="SMART" id="SM00028">
    <property type="entry name" value="TPR"/>
    <property type="match status" value="9"/>
</dbReference>
<dbReference type="KEGG" id="sfu:Sfum_1616"/>
<dbReference type="HOGENOM" id="CLU_488274_0_0_7"/>
<dbReference type="eggNOG" id="COG0457">
    <property type="taxonomic scope" value="Bacteria"/>
</dbReference>
<feature type="repeat" description="TPR" evidence="3">
    <location>
        <begin position="308"/>
        <end position="341"/>
    </location>
</feature>
<dbReference type="Pfam" id="PF14559">
    <property type="entry name" value="TPR_19"/>
    <property type="match status" value="1"/>
</dbReference>
<feature type="repeat" description="TPR" evidence="3">
    <location>
        <begin position="342"/>
        <end position="375"/>
    </location>
</feature>
<evidence type="ECO:0000313" key="6">
    <source>
        <dbReference type="Proteomes" id="UP000001784"/>
    </source>
</evidence>
<accession>A0LIQ1</accession>
<dbReference type="InterPro" id="IPR019734">
    <property type="entry name" value="TPR_rpt"/>
</dbReference>
<feature type="repeat" description="TPR" evidence="3">
    <location>
        <begin position="90"/>
        <end position="123"/>
    </location>
</feature>
<dbReference type="InterPro" id="IPR052346">
    <property type="entry name" value="O-mannosyl-transferase_TMTC"/>
</dbReference>
<dbReference type="Pfam" id="PF13181">
    <property type="entry name" value="TPR_8"/>
    <property type="match status" value="1"/>
</dbReference>
<dbReference type="RefSeq" id="WP_011698473.1">
    <property type="nucleotide sequence ID" value="NC_008554.1"/>
</dbReference>
<name>A0LIQ1_SYNFM</name>
<keyword evidence="1" id="KW-0677">Repeat</keyword>
<evidence type="ECO:0000256" key="3">
    <source>
        <dbReference type="PROSITE-ProRule" id="PRU00339"/>
    </source>
</evidence>
<protein>
    <submittedName>
        <fullName evidence="5">Tetratricopeptide TPR_2 repeat protein</fullName>
    </submittedName>
</protein>
<gene>
    <name evidence="5" type="ordered locus">Sfum_1616</name>
</gene>